<dbReference type="InterPro" id="IPR007074">
    <property type="entry name" value="LicD/FKTN/FKRP_NTP_transf"/>
</dbReference>
<gene>
    <name evidence="2" type="ORF">NK118_04385</name>
</gene>
<dbReference type="Proteomes" id="UP001523565">
    <property type="component" value="Unassembled WGS sequence"/>
</dbReference>
<feature type="domain" description="LicD/FKTN/FKRP nucleotidyltransferase" evidence="1">
    <location>
        <begin position="23"/>
        <end position="244"/>
    </location>
</feature>
<evidence type="ECO:0000313" key="2">
    <source>
        <dbReference type="EMBL" id="MCP1109486.1"/>
    </source>
</evidence>
<dbReference type="Pfam" id="PF04991">
    <property type="entry name" value="LicD"/>
    <property type="match status" value="1"/>
</dbReference>
<name>A0ABT1EIH7_9FIRM</name>
<evidence type="ECO:0000313" key="3">
    <source>
        <dbReference type="Proteomes" id="UP001523565"/>
    </source>
</evidence>
<dbReference type="InterPro" id="IPR052942">
    <property type="entry name" value="LPS_cholinephosphotransferase"/>
</dbReference>
<dbReference type="PANTHER" id="PTHR43404:SF2">
    <property type="entry name" value="LIPOPOLYSACCHARIDE CHOLINEPHOSPHOTRANSFERASE LICD"/>
    <property type="match status" value="1"/>
</dbReference>
<sequence>MSEKIAKIQKIVFEILIDIDEYCRANNIQYFLSGGSCLGAVRHSDFIPWDDDADIMMPRIEYLRFFKGFSKTYGDKYGMSTLELDEEWKIPSGRIWNLKSVSRNINLDMKSIGIFVDVFPIDGLPKEKKRQIKFFKKIKRMNIMRHAALRVQFKKNEHWKIPKRFMAIYCKAKGARYFAEKIQNEALKYNYEDADEVAVSMACHYWEKEIIEKRHMESATLLEFNGKEFPVPVGYDTYLRNLYGDYMRIPRDVSEQGYTHLGHWEVSIEE</sequence>
<accession>A0ABT1EIH7</accession>
<organism evidence="2 3">
    <name type="scientific">Ohessyouella blattaphilus</name>
    <dbReference type="NCBI Taxonomy" id="2949333"/>
    <lineage>
        <taxon>Bacteria</taxon>
        <taxon>Bacillati</taxon>
        <taxon>Bacillota</taxon>
        <taxon>Clostridia</taxon>
        <taxon>Lachnospirales</taxon>
        <taxon>Lachnospiraceae</taxon>
        <taxon>Ohessyouella</taxon>
    </lineage>
</organism>
<dbReference type="EMBL" id="JAMZFV010000004">
    <property type="protein sequence ID" value="MCP1109486.1"/>
    <property type="molecule type" value="Genomic_DNA"/>
</dbReference>
<proteinExistence type="predicted"/>
<dbReference type="RefSeq" id="WP_262068393.1">
    <property type="nucleotide sequence ID" value="NZ_JAMXOC010000004.1"/>
</dbReference>
<keyword evidence="3" id="KW-1185">Reference proteome</keyword>
<dbReference type="PANTHER" id="PTHR43404">
    <property type="entry name" value="LIPOPOLYSACCHARIDE CHOLINEPHOSPHOTRANSFERASE LICD"/>
    <property type="match status" value="1"/>
</dbReference>
<protein>
    <submittedName>
        <fullName evidence="2">LicD family protein</fullName>
    </submittedName>
</protein>
<comment type="caution">
    <text evidence="2">The sequence shown here is derived from an EMBL/GenBank/DDBJ whole genome shotgun (WGS) entry which is preliminary data.</text>
</comment>
<evidence type="ECO:0000259" key="1">
    <source>
        <dbReference type="Pfam" id="PF04991"/>
    </source>
</evidence>
<reference evidence="2 3" key="1">
    <citation type="journal article" date="2022" name="Genome Biol. Evol.">
        <title>Host diet, physiology and behaviors set the stage for Lachnospiraceae cladogenesis.</title>
        <authorList>
            <person name="Vera-Ponce De Leon A."/>
            <person name="Schneider M."/>
            <person name="Jahnes B.C."/>
            <person name="Sadowski V."/>
            <person name="Camuy-Velez L.A."/>
            <person name="Duan J."/>
            <person name="Sabree Z.L."/>
        </authorList>
    </citation>
    <scope>NUCLEOTIDE SEQUENCE [LARGE SCALE GENOMIC DNA]</scope>
    <source>
        <strain evidence="2 3">PAL227</strain>
    </source>
</reference>